<proteinExistence type="inferred from homology"/>
<accession>A0A8S9FPR5</accession>
<comment type="similarity">
    <text evidence="1">Belongs to the PI3/PI4-kinase family. Type II PI4K subfamily.</text>
</comment>
<dbReference type="AlphaFoldDB" id="A0A8S9FPR5"/>
<dbReference type="InterPro" id="IPR011009">
    <property type="entry name" value="Kinase-like_dom_sf"/>
</dbReference>
<evidence type="ECO:0000256" key="2">
    <source>
        <dbReference type="ARBA" id="ARBA00012169"/>
    </source>
</evidence>
<dbReference type="EMBL" id="QGKY02002305">
    <property type="protein sequence ID" value="KAF2532742.1"/>
    <property type="molecule type" value="Genomic_DNA"/>
</dbReference>
<dbReference type="EC" id="2.7.1.67" evidence="2"/>
<keyword evidence="6" id="KW-0067">ATP-binding</keyword>
<feature type="non-terminal residue" evidence="8">
    <location>
        <position position="1"/>
    </location>
</feature>
<feature type="domain" description="PI3K/PI4K catalytic" evidence="7">
    <location>
        <begin position="227"/>
        <end position="525"/>
    </location>
</feature>
<dbReference type="SUPFAM" id="SSF56112">
    <property type="entry name" value="Protein kinase-like (PK-like)"/>
    <property type="match status" value="2"/>
</dbReference>
<comment type="caution">
    <text evidence="8">The sequence shown here is derived from an EMBL/GenBank/DDBJ whole genome shotgun (WGS) entry which is preliminary data.</text>
</comment>
<evidence type="ECO:0000256" key="5">
    <source>
        <dbReference type="ARBA" id="ARBA00022777"/>
    </source>
</evidence>
<dbReference type="GO" id="GO:0005524">
    <property type="term" value="F:ATP binding"/>
    <property type="evidence" value="ECO:0007669"/>
    <property type="project" value="UniProtKB-KW"/>
</dbReference>
<evidence type="ECO:0000256" key="3">
    <source>
        <dbReference type="ARBA" id="ARBA00022679"/>
    </source>
</evidence>
<dbReference type="PANTHER" id="PTHR45800">
    <property type="entry name" value="PHOSPHATIDYLINOSITOL 4-KINASE GAMMA"/>
    <property type="match status" value="1"/>
</dbReference>
<dbReference type="InterPro" id="IPR044571">
    <property type="entry name" value="P4KG1-8"/>
</dbReference>
<feature type="domain" description="PI3K/PI4K catalytic" evidence="7">
    <location>
        <begin position="583"/>
        <end position="881"/>
    </location>
</feature>
<dbReference type="InterPro" id="IPR000403">
    <property type="entry name" value="PI3/4_kinase_cat_dom"/>
</dbReference>
<evidence type="ECO:0000256" key="4">
    <source>
        <dbReference type="ARBA" id="ARBA00022741"/>
    </source>
</evidence>
<reference evidence="8" key="1">
    <citation type="submission" date="2019-12" db="EMBL/GenBank/DDBJ databases">
        <title>Genome sequencing and annotation of Brassica cretica.</title>
        <authorList>
            <person name="Studholme D.J."/>
            <person name="Sarris P.F."/>
        </authorList>
    </citation>
    <scope>NUCLEOTIDE SEQUENCE</scope>
    <source>
        <strain evidence="8">PFS-102/07</strain>
        <tissue evidence="8">Leaf</tissue>
    </source>
</reference>
<dbReference type="PANTHER" id="PTHR45800:SF4">
    <property type="entry name" value="PHOSPHATIDYLINOSITOL 4-KINASE GAMMA 3"/>
    <property type="match status" value="1"/>
</dbReference>
<dbReference type="Pfam" id="PF00454">
    <property type="entry name" value="PI3_PI4_kinase"/>
    <property type="match status" value="2"/>
</dbReference>
<name>A0A8S9FPR5_BRACR</name>
<dbReference type="PROSITE" id="PS50290">
    <property type="entry name" value="PI3_4_KINASE_3"/>
    <property type="match status" value="2"/>
</dbReference>
<organism evidence="8">
    <name type="scientific">Brassica cretica</name>
    <name type="common">Mustard</name>
    <dbReference type="NCBI Taxonomy" id="69181"/>
    <lineage>
        <taxon>Eukaryota</taxon>
        <taxon>Viridiplantae</taxon>
        <taxon>Streptophyta</taxon>
        <taxon>Embryophyta</taxon>
        <taxon>Tracheophyta</taxon>
        <taxon>Spermatophyta</taxon>
        <taxon>Magnoliopsida</taxon>
        <taxon>eudicotyledons</taxon>
        <taxon>Gunneridae</taxon>
        <taxon>Pentapetalae</taxon>
        <taxon>rosids</taxon>
        <taxon>malvids</taxon>
        <taxon>Brassicales</taxon>
        <taxon>Brassicaceae</taxon>
        <taxon>Brassiceae</taxon>
        <taxon>Brassica</taxon>
    </lineage>
</organism>
<evidence type="ECO:0000259" key="7">
    <source>
        <dbReference type="PROSITE" id="PS50290"/>
    </source>
</evidence>
<keyword evidence="5" id="KW-0418">Kinase</keyword>
<evidence type="ECO:0000313" key="8">
    <source>
        <dbReference type="EMBL" id="KAF2532742.1"/>
    </source>
</evidence>
<evidence type="ECO:0000256" key="1">
    <source>
        <dbReference type="ARBA" id="ARBA00008941"/>
    </source>
</evidence>
<evidence type="ECO:0000256" key="6">
    <source>
        <dbReference type="ARBA" id="ARBA00022840"/>
    </source>
</evidence>
<keyword evidence="3" id="KW-0808">Transferase</keyword>
<dbReference type="GO" id="GO:0004430">
    <property type="term" value="F:1-phosphatidylinositol 4-kinase activity"/>
    <property type="evidence" value="ECO:0007669"/>
    <property type="project" value="UniProtKB-EC"/>
</dbReference>
<gene>
    <name evidence="8" type="ORF">F2Q70_00032416</name>
</gene>
<keyword evidence="4" id="KW-0547">Nucleotide-binding</keyword>
<protein>
    <recommendedName>
        <fullName evidence="2">1-phosphatidylinositol 4-kinase</fullName>
        <ecNumber evidence="2">2.7.1.67</ecNumber>
    </recommendedName>
</protein>
<sequence>SLLNEGELGSFFKTTRKKKIKVEFPPLIPVELLDFSPALEDLVLEVCTVGMSIASVALSPALEEVVNFPGFIGRFGLDLDDPILIFLSISGSLSPLRVMESDLIASVKLRIQSIKGFFVKKQKLGYDVDGRRRLISPQEKPKDFFLEPVFVNREIELAPLLKELINSTLEGLEKGNGPIKSSDGSGGAYFMQDPSGNKYPVFVNREIELAPLLKELINSTLEGLEKGNGPIKSSDGSGGAYFMQDPSGNKYVSVFKPIDEEPLAVNNPHGQPVSVDGEGLKKGTQVGEGAFREVAAYILDYPMIGPRTFPHDQSGFAGVPPTTMVKCLHKDFNHPNGYSFSPENTKIGSLQMFVSNVGTCEDMGYGVFPVDQVHKISVLDIRLANADRHGGNILVSRDGKDGQIVLTPIDHGYCFPNKFEDCTFEWLYWPQAKEPYSSETLEYIKSLDAEQDIELLRLHGWEIPPSCARVFRISTMLLMKGAAKGLTPFAIGSMMCRETLEKESVIEQIINDAEAIVFPETAEEEFISTVSAIMDCCLDQRLISPQETPKDFFVEPVVVNQDIELPSLLKELISSTIEGLDNGNGPIKSSDGSGGAYFMQDPSGNKYVSVFKPIDEEPMAVNNPHGQPVSIDGEGLKKGTQVGEGAFREVAAYMLDYPMTGPRAFPHDQSGFAGVPPTTMVKCLHKDFNHPNGYSFSPENTKIGSLQMFVSNVGTCEDMGYGVFPVDQVHKISVLDIRLANADRHGGNILVSREGKYGQIVLTPIDHGYCFPNKFEDCTFEWLYWPQAKEPYSPETLEYIKSLDAEQDIELLRIHGWEIPPSCARVYRISTMLLKKGAVKGLTPFAIGSIMCRETLNKESVIEQIINDAEAIVLPETTEEEFISTVSAIMDCCLDQYSRN</sequence>